<reference evidence="2 3" key="1">
    <citation type="submission" date="2013-11" db="EMBL/GenBank/DDBJ databases">
        <title>The Genome Sequence of Phytophthora parasitica P1569.</title>
        <authorList>
            <consortium name="The Broad Institute Genomics Platform"/>
            <person name="Russ C."/>
            <person name="Tyler B."/>
            <person name="Panabieres F."/>
            <person name="Shan W."/>
            <person name="Tripathy S."/>
            <person name="Grunwald N."/>
            <person name="Machado M."/>
            <person name="Johnson C.S."/>
            <person name="Arredondo F."/>
            <person name="Hong C."/>
            <person name="Coffey M."/>
            <person name="Young S.K."/>
            <person name="Zeng Q."/>
            <person name="Gargeya S."/>
            <person name="Fitzgerald M."/>
            <person name="Abouelleil A."/>
            <person name="Alvarado L."/>
            <person name="Chapman S.B."/>
            <person name="Gainer-Dewar J."/>
            <person name="Goldberg J."/>
            <person name="Griggs A."/>
            <person name="Gujja S."/>
            <person name="Hansen M."/>
            <person name="Howarth C."/>
            <person name="Imamovic A."/>
            <person name="Ireland A."/>
            <person name="Larimer J."/>
            <person name="McCowan C."/>
            <person name="Murphy C."/>
            <person name="Pearson M."/>
            <person name="Poon T.W."/>
            <person name="Priest M."/>
            <person name="Roberts A."/>
            <person name="Saif S."/>
            <person name="Shea T."/>
            <person name="Sykes S."/>
            <person name="Wortman J."/>
            <person name="Nusbaum C."/>
            <person name="Birren B."/>
        </authorList>
    </citation>
    <scope>NUCLEOTIDE SEQUENCE [LARGE SCALE GENOMIC DNA]</scope>
    <source>
        <strain evidence="2 3">P1569</strain>
    </source>
</reference>
<dbReference type="HOGENOM" id="CLU_1900364_0_0_1"/>
<sequence>MEEESSSNDSVMEKSSDVEGAQSVDESLSERGAEVDRISYAQLTVNIDENSGKSVSRFSDSQNAAVSSDMEGDVIRRAVVGMKAAKIRRPSLVLVENVPTKTVMKSKQHDHFFCHNSVRLRLIKATGFPPRHST</sequence>
<gene>
    <name evidence="2" type="ORF">F443_02744</name>
</gene>
<keyword evidence="3" id="KW-1185">Reference proteome</keyword>
<evidence type="ECO:0000313" key="3">
    <source>
        <dbReference type="Proteomes" id="UP000018721"/>
    </source>
</evidence>
<evidence type="ECO:0000313" key="2">
    <source>
        <dbReference type="EMBL" id="ETI54429.1"/>
    </source>
</evidence>
<proteinExistence type="predicted"/>
<evidence type="ECO:0000256" key="1">
    <source>
        <dbReference type="SAM" id="MobiDB-lite"/>
    </source>
</evidence>
<name>V9FSJ9_PHYNI</name>
<organism evidence="2 3">
    <name type="scientific">Phytophthora nicotianae P1569</name>
    <dbReference type="NCBI Taxonomy" id="1317065"/>
    <lineage>
        <taxon>Eukaryota</taxon>
        <taxon>Sar</taxon>
        <taxon>Stramenopiles</taxon>
        <taxon>Oomycota</taxon>
        <taxon>Peronosporomycetes</taxon>
        <taxon>Peronosporales</taxon>
        <taxon>Peronosporaceae</taxon>
        <taxon>Phytophthora</taxon>
    </lineage>
</organism>
<comment type="caution">
    <text evidence="2">The sequence shown here is derived from an EMBL/GenBank/DDBJ whole genome shotgun (WGS) entry which is preliminary data.</text>
</comment>
<dbReference type="AlphaFoldDB" id="V9FSJ9"/>
<dbReference type="EMBL" id="ANIZ01000489">
    <property type="protein sequence ID" value="ETI54429.1"/>
    <property type="molecule type" value="Genomic_DNA"/>
</dbReference>
<dbReference type="Proteomes" id="UP000018721">
    <property type="component" value="Unassembled WGS sequence"/>
</dbReference>
<accession>V9FSJ9</accession>
<protein>
    <submittedName>
        <fullName evidence="2">Uncharacterized protein</fullName>
    </submittedName>
</protein>
<feature type="region of interest" description="Disordered" evidence="1">
    <location>
        <begin position="1"/>
        <end position="31"/>
    </location>
</feature>